<name>A0ABU5E0Y0_9PROT</name>
<organism evidence="1 2">
    <name type="scientific">Dongia rigui</name>
    <dbReference type="NCBI Taxonomy" id="940149"/>
    <lineage>
        <taxon>Bacteria</taxon>
        <taxon>Pseudomonadati</taxon>
        <taxon>Pseudomonadota</taxon>
        <taxon>Alphaproteobacteria</taxon>
        <taxon>Rhodospirillales</taxon>
        <taxon>Dongiaceae</taxon>
        <taxon>Dongia</taxon>
    </lineage>
</organism>
<keyword evidence="2" id="KW-1185">Reference proteome</keyword>
<dbReference type="EMBL" id="JAXCLX010000002">
    <property type="protein sequence ID" value="MDY0873118.1"/>
    <property type="molecule type" value="Genomic_DNA"/>
</dbReference>
<gene>
    <name evidence="1" type="ORF">SMD31_14345</name>
</gene>
<proteinExistence type="predicted"/>
<evidence type="ECO:0000313" key="2">
    <source>
        <dbReference type="Proteomes" id="UP001271769"/>
    </source>
</evidence>
<accession>A0ABU5E0Y0</accession>
<evidence type="ECO:0000313" key="1">
    <source>
        <dbReference type="EMBL" id="MDY0873118.1"/>
    </source>
</evidence>
<dbReference type="Proteomes" id="UP001271769">
    <property type="component" value="Unassembled WGS sequence"/>
</dbReference>
<dbReference type="RefSeq" id="WP_320501583.1">
    <property type="nucleotide sequence ID" value="NZ_JAXCLX010000002.1"/>
</dbReference>
<sequence>MMGNEVGVTGVTFGNERVTVESASHEEKVDILFAEYVSDMIHAIERVMAESGITRAKMAKLLKKSASTISRQLDGEANLSARTICEYMAALGDRPLASTAKYEKLVANRTAQDVIYAAKDGHNYAILIGSGASKAKALSAGSAGSNATNWNLWSTYVVPSRDMTASLPTLRK</sequence>
<comment type="caution">
    <text evidence="1">The sequence shown here is derived from an EMBL/GenBank/DDBJ whole genome shotgun (WGS) entry which is preliminary data.</text>
</comment>
<dbReference type="InterPro" id="IPR010982">
    <property type="entry name" value="Lambda_DNA-bd_dom_sf"/>
</dbReference>
<dbReference type="SUPFAM" id="SSF47413">
    <property type="entry name" value="lambda repressor-like DNA-binding domains"/>
    <property type="match status" value="1"/>
</dbReference>
<dbReference type="InterPro" id="IPR001387">
    <property type="entry name" value="Cro/C1-type_HTH"/>
</dbReference>
<protein>
    <submittedName>
        <fullName evidence="1">Helix-turn-helix transcriptional regulator</fullName>
    </submittedName>
</protein>
<dbReference type="CDD" id="cd00093">
    <property type="entry name" value="HTH_XRE"/>
    <property type="match status" value="1"/>
</dbReference>
<reference evidence="1 2" key="1">
    <citation type="journal article" date="2013" name="Antonie Van Leeuwenhoek">
        <title>Dongia rigui sp. nov., isolated from freshwater of a large wetland in Korea.</title>
        <authorList>
            <person name="Baik K.S."/>
            <person name="Hwang Y.M."/>
            <person name="Choi J.S."/>
            <person name="Kwon J."/>
            <person name="Seong C.N."/>
        </authorList>
    </citation>
    <scope>NUCLEOTIDE SEQUENCE [LARGE SCALE GENOMIC DNA]</scope>
    <source>
        <strain evidence="1 2">04SU4-P</strain>
    </source>
</reference>
<dbReference type="Gene3D" id="1.10.260.40">
    <property type="entry name" value="lambda repressor-like DNA-binding domains"/>
    <property type="match status" value="1"/>
</dbReference>